<evidence type="ECO:0000313" key="5">
    <source>
        <dbReference type="Proteomes" id="UP001501079"/>
    </source>
</evidence>
<keyword evidence="2" id="KW-0732">Signal</keyword>
<dbReference type="InterPro" id="IPR051922">
    <property type="entry name" value="Bact_Sporulation_Assoc"/>
</dbReference>
<dbReference type="RefSeq" id="WP_344757359.1">
    <property type="nucleotide sequence ID" value="NZ_BAABBW010000007.1"/>
</dbReference>
<dbReference type="Pfam" id="PF07510">
    <property type="entry name" value="GmrSD_C"/>
    <property type="match status" value="1"/>
</dbReference>
<evidence type="ECO:0000256" key="2">
    <source>
        <dbReference type="SAM" id="SignalP"/>
    </source>
</evidence>
<dbReference type="Pfam" id="PF04122">
    <property type="entry name" value="CW_binding_2"/>
    <property type="match status" value="3"/>
</dbReference>
<dbReference type="Gene3D" id="3.40.50.12090">
    <property type="match status" value="2"/>
</dbReference>
<sequence>MKRALLIPVVLFAATAVVIGTAAPASAASNATATELLNSLTVAQPSHASSYSRDADFYTWSDPLGDGCNTRADVLKAQSSVPVIMTTSTGCTLATGQWTSWYDGASWSLASDLQIDHLVPLGEAWSSGAWAWTAQQRENYANDISTGYSLQAVTSSVNESKGDRDPSAWMPPAAAAACQYDQDWVLVKYKWNLTVDAAEKAAIATQLAQNGCGAQTLALPAKAGTSVEAGVAVTPGTKRISGSDRFATAVAISKASFSPGVSVAYVADGLNYPDALSAASAAATAGGPLLLTAPGSLRSDVAAELKRLKPASIVVVGGTASVSQSVQKSLAAYAPTVVRYSGGDRFATSRAIASTAFPSAGTVFVASGLNFPDALSASAAAGAVGAPVILVNGGAGSLDATTSKVIRSMGASKIVIAGGASAVSAGIQTGLRSLGSVTRYGGADRFATSKLINDAFFPKAQQAYLASGVVFPDALAGAAVAGRYDAPLFVIQPGCVPDAIASDMSTKGVVERLILGGTSALSSAVAAGTKCSALAPKPAPAPSKPTPSKPANPGDSKNCSDFATHAAAQAWFNTYYPYYGDVAHLDSDGDKIACENLP</sequence>
<accession>A0ABP8ACN8</accession>
<dbReference type="PANTHER" id="PTHR30032:SF8">
    <property type="entry name" value="GERMINATION-SPECIFIC N-ACETYLMURAMOYL-L-ALANINE AMIDASE"/>
    <property type="match status" value="1"/>
</dbReference>
<dbReference type="InterPro" id="IPR008613">
    <property type="entry name" value="Excalibur_Ca-bd_domain"/>
</dbReference>
<proteinExistence type="predicted"/>
<reference evidence="5" key="1">
    <citation type="journal article" date="2019" name="Int. J. Syst. Evol. Microbiol.">
        <title>The Global Catalogue of Microorganisms (GCM) 10K type strain sequencing project: providing services to taxonomists for standard genome sequencing and annotation.</title>
        <authorList>
            <consortium name="The Broad Institute Genomics Platform"/>
            <consortium name="The Broad Institute Genome Sequencing Center for Infectious Disease"/>
            <person name="Wu L."/>
            <person name="Ma J."/>
        </authorList>
    </citation>
    <scope>NUCLEOTIDE SEQUENCE [LARGE SCALE GENOMIC DNA]</scope>
    <source>
        <strain evidence="5">JCM 17591</strain>
    </source>
</reference>
<dbReference type="InterPro" id="IPR011089">
    <property type="entry name" value="GmrSD_C"/>
</dbReference>
<dbReference type="InterPro" id="IPR007253">
    <property type="entry name" value="Cell_wall-bd_2"/>
</dbReference>
<feature type="region of interest" description="Disordered" evidence="1">
    <location>
        <begin position="536"/>
        <end position="557"/>
    </location>
</feature>
<keyword evidence="5" id="KW-1185">Reference proteome</keyword>
<evidence type="ECO:0000256" key="1">
    <source>
        <dbReference type="SAM" id="MobiDB-lite"/>
    </source>
</evidence>
<dbReference type="PANTHER" id="PTHR30032">
    <property type="entry name" value="N-ACETYLMURAMOYL-L-ALANINE AMIDASE-RELATED"/>
    <property type="match status" value="1"/>
</dbReference>
<comment type="caution">
    <text evidence="4">The sequence shown here is derived from an EMBL/GenBank/DDBJ whole genome shotgun (WGS) entry which is preliminary data.</text>
</comment>
<dbReference type="Proteomes" id="UP001501079">
    <property type="component" value="Unassembled WGS sequence"/>
</dbReference>
<gene>
    <name evidence="4" type="ORF">GCM10022287_37590</name>
</gene>
<protein>
    <recommendedName>
        <fullName evidence="3">Excalibur calcium-binding domain-containing protein</fullName>
    </recommendedName>
</protein>
<dbReference type="Pfam" id="PF05901">
    <property type="entry name" value="Excalibur"/>
    <property type="match status" value="1"/>
</dbReference>
<name>A0ABP8ACN8_9MICO</name>
<feature type="signal peptide" evidence="2">
    <location>
        <begin position="1"/>
        <end position="27"/>
    </location>
</feature>
<evidence type="ECO:0000313" key="4">
    <source>
        <dbReference type="EMBL" id="GAA4181778.1"/>
    </source>
</evidence>
<feature type="chain" id="PRO_5046928740" description="Excalibur calcium-binding domain-containing protein" evidence="2">
    <location>
        <begin position="28"/>
        <end position="598"/>
    </location>
</feature>
<organism evidence="4 5">
    <name type="scientific">Gryllotalpicola koreensis</name>
    <dbReference type="NCBI Taxonomy" id="993086"/>
    <lineage>
        <taxon>Bacteria</taxon>
        <taxon>Bacillati</taxon>
        <taxon>Actinomycetota</taxon>
        <taxon>Actinomycetes</taxon>
        <taxon>Micrococcales</taxon>
        <taxon>Microbacteriaceae</taxon>
        <taxon>Gryllotalpicola</taxon>
    </lineage>
</organism>
<dbReference type="SMART" id="SM00894">
    <property type="entry name" value="Excalibur"/>
    <property type="match status" value="1"/>
</dbReference>
<evidence type="ECO:0000259" key="3">
    <source>
        <dbReference type="SMART" id="SM00894"/>
    </source>
</evidence>
<feature type="domain" description="Excalibur calcium-binding" evidence="3">
    <location>
        <begin position="555"/>
        <end position="595"/>
    </location>
</feature>
<dbReference type="EMBL" id="BAABBW010000007">
    <property type="protein sequence ID" value="GAA4181778.1"/>
    <property type="molecule type" value="Genomic_DNA"/>
</dbReference>
<feature type="compositionally biased region" description="Pro residues" evidence="1">
    <location>
        <begin position="537"/>
        <end position="550"/>
    </location>
</feature>